<protein>
    <submittedName>
        <fullName evidence="2">Uncharacterized protein</fullName>
    </submittedName>
</protein>
<evidence type="ECO:0000313" key="2">
    <source>
        <dbReference type="EMBL" id="PLC40315.1"/>
    </source>
</evidence>
<dbReference type="Proteomes" id="UP000234456">
    <property type="component" value="Unassembled WGS sequence"/>
</dbReference>
<feature type="region of interest" description="Disordered" evidence="1">
    <location>
        <begin position="32"/>
        <end position="52"/>
    </location>
</feature>
<organism evidence="2 3">
    <name type="scientific">Ralstonia pickettii</name>
    <name type="common">Burkholderia pickettii</name>
    <dbReference type="NCBI Taxonomy" id="329"/>
    <lineage>
        <taxon>Bacteria</taxon>
        <taxon>Pseudomonadati</taxon>
        <taxon>Pseudomonadota</taxon>
        <taxon>Betaproteobacteria</taxon>
        <taxon>Burkholderiales</taxon>
        <taxon>Burkholderiaceae</taxon>
        <taxon>Ralstonia</taxon>
    </lineage>
</organism>
<evidence type="ECO:0000313" key="3">
    <source>
        <dbReference type="Proteomes" id="UP000234456"/>
    </source>
</evidence>
<dbReference type="EMBL" id="PKQE01000007">
    <property type="protein sequence ID" value="PLC40315.1"/>
    <property type="molecule type" value="Genomic_DNA"/>
</dbReference>
<dbReference type="OrthoDB" id="8927560at2"/>
<evidence type="ECO:0000256" key="1">
    <source>
        <dbReference type="SAM" id="MobiDB-lite"/>
    </source>
</evidence>
<proteinExistence type="predicted"/>
<gene>
    <name evidence="2" type="ORF">C0Q88_23450</name>
</gene>
<comment type="caution">
    <text evidence="2">The sequence shown here is derived from an EMBL/GenBank/DDBJ whole genome shotgun (WGS) entry which is preliminary data.</text>
</comment>
<name>A0A2N4TKS8_RALPI</name>
<reference evidence="2 3" key="1">
    <citation type="submission" date="2017-12" db="EMBL/GenBank/DDBJ databases">
        <title>Draft genome sequence of Ralstonia pickettii 52.</title>
        <authorList>
            <person name="Zheng B."/>
        </authorList>
    </citation>
    <scope>NUCLEOTIDE SEQUENCE [LARGE SCALE GENOMIC DNA]</scope>
    <source>
        <strain evidence="2 3">52</strain>
    </source>
</reference>
<sequence>MRKFNVPARRFSAIALPFSSVFVQPRAAAPERADAVPVTSSRRAGDGGQPLSNHGYAAAAVRLSRTYW</sequence>
<dbReference type="AlphaFoldDB" id="A0A2N4TKS8"/>
<dbReference type="RefSeq" id="WP_102067472.1">
    <property type="nucleotide sequence ID" value="NZ_PKQE01000007.1"/>
</dbReference>
<accession>A0A2N4TKS8</accession>